<dbReference type="InterPro" id="IPR036412">
    <property type="entry name" value="HAD-like_sf"/>
</dbReference>
<dbReference type="Gene3D" id="2.40.110.10">
    <property type="entry name" value="Butyryl-CoA Dehydrogenase, subunit A, domain 2"/>
    <property type="match status" value="1"/>
</dbReference>
<dbReference type="InterPro" id="IPR011945">
    <property type="entry name" value="HAD-SF_ppase_IA/epoxid_hydro_N"/>
</dbReference>
<dbReference type="Proteomes" id="UP001519460">
    <property type="component" value="Unassembled WGS sequence"/>
</dbReference>
<dbReference type="FunFam" id="2.40.110.10:FF:000002">
    <property type="entry name" value="Acyl-CoA dehydrogenase fadE12"/>
    <property type="match status" value="1"/>
</dbReference>
<dbReference type="InterPro" id="IPR006091">
    <property type="entry name" value="Acyl-CoA_Oxase/DH_mid-dom"/>
</dbReference>
<dbReference type="SUPFAM" id="SSF56112">
    <property type="entry name" value="Protein kinase-like (PK-like)"/>
    <property type="match status" value="1"/>
</dbReference>
<evidence type="ECO:0000259" key="8">
    <source>
        <dbReference type="Pfam" id="PF00441"/>
    </source>
</evidence>
<dbReference type="InterPro" id="IPR023214">
    <property type="entry name" value="HAD_sf"/>
</dbReference>
<dbReference type="InterPro" id="IPR041726">
    <property type="entry name" value="ACAD10_11_N"/>
</dbReference>
<gene>
    <name evidence="12" type="ORF">BaRGS_00023378</name>
</gene>
<dbReference type="InterPro" id="IPR006439">
    <property type="entry name" value="HAD-SF_hydro_IA"/>
</dbReference>
<evidence type="ECO:0000256" key="3">
    <source>
        <dbReference type="ARBA" id="ARBA00022630"/>
    </source>
</evidence>
<dbReference type="Pfam" id="PF02771">
    <property type="entry name" value="Acyl-CoA_dh_N"/>
    <property type="match status" value="1"/>
</dbReference>
<keyword evidence="13" id="KW-1185">Reference proteome</keyword>
<dbReference type="Pfam" id="PF02770">
    <property type="entry name" value="Acyl-CoA_dh_M"/>
    <property type="match status" value="1"/>
</dbReference>
<dbReference type="EMBL" id="JACVVK020000195">
    <property type="protein sequence ID" value="KAK7485430.1"/>
    <property type="molecule type" value="Genomic_DNA"/>
</dbReference>
<keyword evidence="6" id="KW-0560">Oxidoreductase</keyword>
<dbReference type="SUPFAM" id="SSF56645">
    <property type="entry name" value="Acyl-CoA dehydrogenase NM domain-like"/>
    <property type="match status" value="1"/>
</dbReference>
<evidence type="ECO:0000256" key="7">
    <source>
        <dbReference type="SAM" id="MobiDB-lite"/>
    </source>
</evidence>
<dbReference type="InterPro" id="IPR009075">
    <property type="entry name" value="AcylCo_DH/oxidase_C"/>
</dbReference>
<dbReference type="PANTHER" id="PTHR47829:SF3">
    <property type="entry name" value="AMINOGLYCOSIDE PHOSPHOTRANSFERASE DOMAIN-CONTAINING PROTEIN"/>
    <property type="match status" value="1"/>
</dbReference>
<organism evidence="12 13">
    <name type="scientific">Batillaria attramentaria</name>
    <dbReference type="NCBI Taxonomy" id="370345"/>
    <lineage>
        <taxon>Eukaryota</taxon>
        <taxon>Metazoa</taxon>
        <taxon>Spiralia</taxon>
        <taxon>Lophotrochozoa</taxon>
        <taxon>Mollusca</taxon>
        <taxon>Gastropoda</taxon>
        <taxon>Caenogastropoda</taxon>
        <taxon>Sorbeoconcha</taxon>
        <taxon>Cerithioidea</taxon>
        <taxon>Batillariidae</taxon>
        <taxon>Batillaria</taxon>
    </lineage>
</organism>
<dbReference type="SUPFAM" id="SSF56784">
    <property type="entry name" value="HAD-like"/>
    <property type="match status" value="1"/>
</dbReference>
<accession>A0ABD0KE98</accession>
<comment type="caution">
    <text evidence="12">The sequence shown here is derived from an EMBL/GenBank/DDBJ whole genome shotgun (WGS) entry which is preliminary data.</text>
</comment>
<dbReference type="InterPro" id="IPR023198">
    <property type="entry name" value="PGP-like_dom2"/>
</dbReference>
<name>A0ABD0KE98_9CAEN</name>
<evidence type="ECO:0000259" key="9">
    <source>
        <dbReference type="Pfam" id="PF01636"/>
    </source>
</evidence>
<dbReference type="PANTHER" id="PTHR47829">
    <property type="entry name" value="HYDROLASE, PUTATIVE (AFU_ORTHOLOGUE AFUA_1G12880)-RELATED"/>
    <property type="match status" value="1"/>
</dbReference>
<evidence type="ECO:0000256" key="6">
    <source>
        <dbReference type="ARBA" id="ARBA00023002"/>
    </source>
</evidence>
<dbReference type="InterPro" id="IPR037069">
    <property type="entry name" value="AcylCoA_DH/ox_N_sf"/>
</dbReference>
<dbReference type="InterPro" id="IPR009100">
    <property type="entry name" value="AcylCoA_DH/oxidase_NM_dom_sf"/>
</dbReference>
<feature type="domain" description="Acyl-CoA dehydrogenase/oxidase C-terminal" evidence="8">
    <location>
        <begin position="883"/>
        <end position="991"/>
    </location>
</feature>
<keyword evidence="4" id="KW-0274">FAD</keyword>
<dbReference type="Pfam" id="PF00441">
    <property type="entry name" value="Acyl-CoA_dh_1"/>
    <property type="match status" value="1"/>
</dbReference>
<dbReference type="Gene3D" id="3.30.200.20">
    <property type="entry name" value="Phosphorylase Kinase, domain 1"/>
    <property type="match status" value="1"/>
</dbReference>
<dbReference type="InterPro" id="IPR013786">
    <property type="entry name" value="AcylCoA_DH/ox_N"/>
</dbReference>
<dbReference type="Gene3D" id="3.90.1200.10">
    <property type="match status" value="1"/>
</dbReference>
<dbReference type="Gene3D" id="1.20.140.10">
    <property type="entry name" value="Butyryl-CoA Dehydrogenase, subunit A, domain 3"/>
    <property type="match status" value="1"/>
</dbReference>
<evidence type="ECO:0000256" key="2">
    <source>
        <dbReference type="ARBA" id="ARBA00009347"/>
    </source>
</evidence>
<dbReference type="InterPro" id="IPR036250">
    <property type="entry name" value="AcylCo_DH-like_C"/>
</dbReference>
<dbReference type="GO" id="GO:0016491">
    <property type="term" value="F:oxidoreductase activity"/>
    <property type="evidence" value="ECO:0007669"/>
    <property type="project" value="UniProtKB-KW"/>
</dbReference>
<evidence type="ECO:0000313" key="12">
    <source>
        <dbReference type="EMBL" id="KAK7485430.1"/>
    </source>
</evidence>
<feature type="domain" description="Acyl-CoA oxidase/dehydrogenase middle" evidence="10">
    <location>
        <begin position="758"/>
        <end position="859"/>
    </location>
</feature>
<dbReference type="CDD" id="cd05154">
    <property type="entry name" value="ACAD10_11_N-like"/>
    <property type="match status" value="1"/>
</dbReference>
<dbReference type="InterPro" id="IPR046373">
    <property type="entry name" value="Acyl-CoA_Oxase/DH_mid-dom_sf"/>
</dbReference>
<dbReference type="PRINTS" id="PR00413">
    <property type="entry name" value="HADHALOGNASE"/>
</dbReference>
<dbReference type="Gene3D" id="3.40.50.1000">
    <property type="entry name" value="HAD superfamily/HAD-like"/>
    <property type="match status" value="1"/>
</dbReference>
<keyword evidence="3" id="KW-0285">Flavoprotein</keyword>
<comment type="similarity">
    <text evidence="2">Belongs to the acyl-CoA dehydrogenase family.</text>
</comment>
<dbReference type="NCBIfam" id="TIGR01509">
    <property type="entry name" value="HAD-SF-IA-v3"/>
    <property type="match status" value="1"/>
</dbReference>
<dbReference type="SUPFAM" id="SSF47203">
    <property type="entry name" value="Acyl-CoA dehydrogenase C-terminal domain-like"/>
    <property type="match status" value="1"/>
</dbReference>
<feature type="region of interest" description="Disordered" evidence="7">
    <location>
        <begin position="565"/>
        <end position="594"/>
    </location>
</feature>
<evidence type="ECO:0000256" key="1">
    <source>
        <dbReference type="ARBA" id="ARBA00001974"/>
    </source>
</evidence>
<keyword evidence="5" id="KW-0007">Acetylation</keyword>
<dbReference type="CDD" id="cd02603">
    <property type="entry name" value="HAD_sEH-N_like"/>
    <property type="match status" value="1"/>
</dbReference>
<evidence type="ECO:0000259" key="10">
    <source>
        <dbReference type="Pfam" id="PF02770"/>
    </source>
</evidence>
<proteinExistence type="inferred from homology"/>
<evidence type="ECO:0000256" key="4">
    <source>
        <dbReference type="ARBA" id="ARBA00022827"/>
    </source>
</evidence>
<dbReference type="Pfam" id="PF01636">
    <property type="entry name" value="APH"/>
    <property type="match status" value="1"/>
</dbReference>
<feature type="domain" description="Acyl-CoA dehydrogenase/oxidase N-terminal" evidence="11">
    <location>
        <begin position="630"/>
        <end position="754"/>
    </location>
</feature>
<evidence type="ECO:0000256" key="5">
    <source>
        <dbReference type="ARBA" id="ARBA00022990"/>
    </source>
</evidence>
<sequence length="1002" mass="112110">MIRLIHMSTVQFGSLHDENTCNNDNTFETHAQLPVGTISQIIVKSGTDGAWHLLEQGDLTLSEFSAAFSKECSEKVGRDVDVSPLVRHLRGMTRAEPFPDMVDAVKCVHAEGLKTALLTNNWFTDDQKTRSLLPVDVSMFDVVTESCRVGRRKPHEEIYRRCLESLEVAPQEAIFLDDLGMNCKTAKKLGIHPIKVSSTAQGIRELEEKLGMPLHGYVDGTTSVPKNLVLDVHNLARYLRSQLGLRDSGEPILRNFEHGQSNPTYYVKFADKEMVLRKKPPGKLLPSAHAVDREFRVMSAVGRQGVPVPPMLAFCDDSSVVGTPFYLMGYVRGRVFKDPSDPRLRPEDRWAAMEAMCDVLCKIHSVDINKAQLTDYGRHGQFVERNFKRWVKQYEASKTREIRSMDHLIQWIPEHLPTQERVTIVHGDFRLDNLIFHPDRLEVAAVLDWELSTLGDPLTDLATSCLGYYMPKEYPLHPGFKDADCKELKIPDVKEFVSMYFRKMKIPEVDNWEFYVAFVIFRMAAILQGVYKRAISGQGSSPKSELVGAFTEIMADIGWEVASKSNLPPTRSAESGARTSADSQRRSFSTQARPTQTILTSVSRPLSTQSHSHTAGQLAVTVEALSPRVQQIHRRVREIVDQYVLPLEAELSQKSLDTENRWVVHPKVEELKAMAKRENLWNLFLPVESDPGVKYGAGLTNVEYAFICEQMGRSIIAPEIFNCSAPDTGNMEVLVKYGTEEQKAQWLTPLLEGKIRSCFAMTEPAVASSDATNIQASIRREGDQYIINGHKWWTSGALDPRCKVSIFMGKTDTGAERHRQQSMIIVPMDAPGVKVIRPLSVFGYDDAPSGHGEVLFENVRVPVSNLLLGEGRGFEIAQGRLGPAFGKPLAAQGTIQADVAKSRIEIEQTRLLVLKAAHMMDLYGNKVAAPEIAMIKVAAPNMALRVIDRAIQAHGGAGLHHDFPMAQMYGWARVLRLADGPDEVHMRSVARFEYAKQTKGKL</sequence>
<evidence type="ECO:0000259" key="11">
    <source>
        <dbReference type="Pfam" id="PF02771"/>
    </source>
</evidence>
<dbReference type="Gene3D" id="1.10.540.10">
    <property type="entry name" value="Acyl-CoA dehydrogenase/oxidase, N-terminal domain"/>
    <property type="match status" value="1"/>
</dbReference>
<evidence type="ECO:0000313" key="13">
    <source>
        <dbReference type="Proteomes" id="UP001519460"/>
    </source>
</evidence>
<feature type="domain" description="Aminoglycoside phosphotransferase" evidence="9">
    <location>
        <begin position="253"/>
        <end position="484"/>
    </location>
</feature>
<dbReference type="InterPro" id="IPR041492">
    <property type="entry name" value="HAD_2"/>
</dbReference>
<dbReference type="NCBIfam" id="TIGR02247">
    <property type="entry name" value="HAD-1A3-hyp"/>
    <property type="match status" value="1"/>
</dbReference>
<dbReference type="InterPro" id="IPR011009">
    <property type="entry name" value="Kinase-like_dom_sf"/>
</dbReference>
<reference evidence="12 13" key="1">
    <citation type="journal article" date="2023" name="Sci. Data">
        <title>Genome assembly of the Korean intertidal mud-creeper Batillaria attramentaria.</title>
        <authorList>
            <person name="Patra A.K."/>
            <person name="Ho P.T."/>
            <person name="Jun S."/>
            <person name="Lee S.J."/>
            <person name="Kim Y."/>
            <person name="Won Y.J."/>
        </authorList>
    </citation>
    <scope>NUCLEOTIDE SEQUENCE [LARGE SCALE GENOMIC DNA]</scope>
    <source>
        <strain evidence="12">Wonlab-2016</strain>
    </source>
</reference>
<comment type="cofactor">
    <cofactor evidence="1">
        <name>FAD</name>
        <dbReference type="ChEBI" id="CHEBI:57692"/>
    </cofactor>
</comment>
<dbReference type="InterPro" id="IPR052898">
    <property type="entry name" value="ACAD10-like"/>
</dbReference>
<dbReference type="Pfam" id="PF13419">
    <property type="entry name" value="HAD_2"/>
    <property type="match status" value="1"/>
</dbReference>
<evidence type="ECO:0008006" key="14">
    <source>
        <dbReference type="Google" id="ProtNLM"/>
    </source>
</evidence>
<dbReference type="InterPro" id="IPR002575">
    <property type="entry name" value="Aminoglycoside_PTrfase"/>
</dbReference>
<dbReference type="AlphaFoldDB" id="A0ABD0KE98"/>
<dbReference type="Gene3D" id="1.10.150.240">
    <property type="entry name" value="Putative phosphatase, domain 2"/>
    <property type="match status" value="1"/>
</dbReference>
<protein>
    <recommendedName>
        <fullName evidence="14">Acyl-CoA dehydrogenase family member 10</fullName>
    </recommendedName>
</protein>